<reference evidence="4" key="1">
    <citation type="submission" date="2021-02" db="EMBL/GenBank/DDBJ databases">
        <authorList>
            <person name="Palmer J.M."/>
        </authorList>
    </citation>
    <scope>NUCLEOTIDE SEQUENCE</scope>
    <source>
        <strain evidence="4">SCRP23</strain>
    </source>
</reference>
<evidence type="ECO:0000256" key="1">
    <source>
        <dbReference type="SAM" id="Coils"/>
    </source>
</evidence>
<dbReference type="EMBL" id="JAGDFL010000042">
    <property type="protein sequence ID" value="KAG7399928.1"/>
    <property type="molecule type" value="Genomic_DNA"/>
</dbReference>
<feature type="coiled-coil region" evidence="1">
    <location>
        <begin position="203"/>
        <end position="240"/>
    </location>
</feature>
<dbReference type="GO" id="GO:0005929">
    <property type="term" value="C:cilium"/>
    <property type="evidence" value="ECO:0007669"/>
    <property type="project" value="TreeGrafter"/>
</dbReference>
<dbReference type="Pfam" id="PF23277">
    <property type="entry name" value="Ig_Dlec1_1"/>
    <property type="match status" value="1"/>
</dbReference>
<keyword evidence="1" id="KW-0175">Coiled coil</keyword>
<dbReference type="InterPro" id="IPR033304">
    <property type="entry name" value="DLEC1"/>
</dbReference>
<gene>
    <name evidence="4" type="primary">DLEC1</name>
    <name evidence="4" type="ORF">PHYBOEH_007614</name>
</gene>
<proteinExistence type="predicted"/>
<dbReference type="PANTHER" id="PTHR46348">
    <property type="entry name" value="DELETED IN LUNG AND ESOPHAGEAL CANCER PROTEIN 1"/>
    <property type="match status" value="1"/>
</dbReference>
<feature type="coiled-coil region" evidence="1">
    <location>
        <begin position="56"/>
        <end position="96"/>
    </location>
</feature>
<feature type="compositionally biased region" description="Low complexity" evidence="2">
    <location>
        <begin position="133"/>
        <end position="145"/>
    </location>
</feature>
<dbReference type="GO" id="GO:0008285">
    <property type="term" value="P:negative regulation of cell population proliferation"/>
    <property type="evidence" value="ECO:0007669"/>
    <property type="project" value="InterPro"/>
</dbReference>
<protein>
    <submittedName>
        <fullName evidence="4">Deleted in lung and esophageal cancer protein 1</fullName>
    </submittedName>
</protein>
<dbReference type="Proteomes" id="UP000693981">
    <property type="component" value="Unassembled WGS sequence"/>
</dbReference>
<feature type="region of interest" description="Disordered" evidence="2">
    <location>
        <begin position="117"/>
        <end position="176"/>
    </location>
</feature>
<comment type="caution">
    <text evidence="4">The sequence shown here is derived from an EMBL/GenBank/DDBJ whole genome shotgun (WGS) entry which is preliminary data.</text>
</comment>
<evidence type="ECO:0000313" key="5">
    <source>
        <dbReference type="Proteomes" id="UP000693981"/>
    </source>
</evidence>
<dbReference type="PANTHER" id="PTHR46348:SF1">
    <property type="entry name" value="DELETED IN LUNG AND ESOPHAGEAL CANCER PROTEIN 1"/>
    <property type="match status" value="1"/>
</dbReference>
<dbReference type="AlphaFoldDB" id="A0A8T1X6E6"/>
<keyword evidence="5" id="KW-1185">Reference proteome</keyword>
<feature type="region of interest" description="Disordered" evidence="2">
    <location>
        <begin position="441"/>
        <end position="460"/>
    </location>
</feature>
<name>A0A8T1X6E6_9STRA</name>
<evidence type="ECO:0000313" key="4">
    <source>
        <dbReference type="EMBL" id="KAG7399928.1"/>
    </source>
</evidence>
<evidence type="ECO:0000256" key="2">
    <source>
        <dbReference type="SAM" id="MobiDB-lite"/>
    </source>
</evidence>
<dbReference type="OrthoDB" id="2115465at2759"/>
<dbReference type="GO" id="GO:0005737">
    <property type="term" value="C:cytoplasm"/>
    <property type="evidence" value="ECO:0007669"/>
    <property type="project" value="TreeGrafter"/>
</dbReference>
<feature type="domain" description="Deleted in lung and esophageal cancer protein 1 Ig-like" evidence="3">
    <location>
        <begin position="477"/>
        <end position="558"/>
    </location>
</feature>
<organism evidence="4 5">
    <name type="scientific">Phytophthora boehmeriae</name>
    <dbReference type="NCBI Taxonomy" id="109152"/>
    <lineage>
        <taxon>Eukaryota</taxon>
        <taxon>Sar</taxon>
        <taxon>Stramenopiles</taxon>
        <taxon>Oomycota</taxon>
        <taxon>Peronosporomycetes</taxon>
        <taxon>Peronosporales</taxon>
        <taxon>Peronosporaceae</taxon>
        <taxon>Phytophthora</taxon>
    </lineage>
</organism>
<feature type="region of interest" description="Disordered" evidence="2">
    <location>
        <begin position="301"/>
        <end position="325"/>
    </location>
</feature>
<accession>A0A8T1X6E6</accession>
<evidence type="ECO:0000259" key="3">
    <source>
        <dbReference type="Pfam" id="PF23277"/>
    </source>
</evidence>
<sequence length="923" mass="101261">MTAILFAKIGHSSEGLKTLTTILKRRTLDNMAVPATGKKASDAAAAAATLEAAQAAERLEREAADAAAAADVLKAQQEAEEEAARLQKQQAEDELDIVAVGAVAHVIRRAFRSFYEPEEPTPVNTGRSEAADEQAAVGDAASESESQVEAEGDAKEQEQVQTDTQEVAADTGRKEQWTARDEMLQREESPFVAIAQARKDAIAAELAKKHEQARALLKFMEQRQQDAAEADARIANELNQKGLVIKAQIPVGPTSLRLDEQELRAAAEAGNDFGEFADSLLHAKTLVAEYEKTRLERSGNVAKAWSPSRRTAAGEGSSEAGDHVGYLNTTSSSNIRKDATLKYHKNNIASVKSKHEEYRAANTTTDTIPGDEIAHEVEQDEENIFPPVTTTPSLLPETQQEQPQRPELVMKAVEKRKNMAILDRMQTKLDFMRNPRFAAPEQMQATKSKPSKDHGSTGIQSNGVTPICFDVIPKPPIMFTDYDIGGLYEQVVYVRNRSDLSRRIRILPPGTTFFSMARILYPEASGMIAPGLNVELRIRFAPDSRADYKDSFTVQFETEQIGSGTPGSAGSGEIVVPLMGRREPPELTLPLVVHAQNTLVGGRSTTPLMCTNLGGKARFWLMSEHAWSQLEYLQVVCPGTSSVRSAVGLLGSDQQQRASLEVGPFHLTPNEIELDKGESVTFDLVYTPTGVGEQRERFVMVCDNCLVRVFQVVGRGCQVDIAATRVNDSPIDTNVAEMGPLDHMIFPNEILVNGQAQQTIVITNDTPLDVKYTWKIHPLLLDPRDKMNEGGKDKVTMLPVPPDWRPPFRVVPDSGVFALSSSKEFTVEFLPTESRTYECQVTLMINDIPACSMPGPGQMEHLKAAFKGILCNFTDVEGLAVLRSHLNSVIHGYQSKMTTRNNQEPPAAKLSKCYCKSVDIQPV</sequence>
<dbReference type="GO" id="GO:0015631">
    <property type="term" value="F:tubulin binding"/>
    <property type="evidence" value="ECO:0007669"/>
    <property type="project" value="TreeGrafter"/>
</dbReference>
<dbReference type="InterPro" id="IPR059041">
    <property type="entry name" value="Ig_DLEC1_1"/>
</dbReference>